<evidence type="ECO:0000313" key="2">
    <source>
        <dbReference type="Proteomes" id="UP001420932"/>
    </source>
</evidence>
<sequence>MDNECTADDGGLLKLDVVEGTDDETKANSIAKTSSLGKIARDVRLRRIGAVSASLEEFAEIASITRIIDGMANRMALASEASISRMRWA</sequence>
<name>A0AAP0L5F0_9MAGN</name>
<reference evidence="1 2" key="1">
    <citation type="submission" date="2024-01" db="EMBL/GenBank/DDBJ databases">
        <title>Genome assemblies of Stephania.</title>
        <authorList>
            <person name="Yang L."/>
        </authorList>
    </citation>
    <scope>NUCLEOTIDE SEQUENCE [LARGE SCALE GENOMIC DNA]</scope>
    <source>
        <strain evidence="1">YNDBR</strain>
        <tissue evidence="1">Leaf</tissue>
    </source>
</reference>
<dbReference type="EMBL" id="JBBNAF010000002">
    <property type="protein sequence ID" value="KAK9164360.1"/>
    <property type="molecule type" value="Genomic_DNA"/>
</dbReference>
<accession>A0AAP0L5F0</accession>
<protein>
    <submittedName>
        <fullName evidence="1">Uncharacterized protein</fullName>
    </submittedName>
</protein>
<proteinExistence type="predicted"/>
<organism evidence="1 2">
    <name type="scientific">Stephania yunnanensis</name>
    <dbReference type="NCBI Taxonomy" id="152371"/>
    <lineage>
        <taxon>Eukaryota</taxon>
        <taxon>Viridiplantae</taxon>
        <taxon>Streptophyta</taxon>
        <taxon>Embryophyta</taxon>
        <taxon>Tracheophyta</taxon>
        <taxon>Spermatophyta</taxon>
        <taxon>Magnoliopsida</taxon>
        <taxon>Ranunculales</taxon>
        <taxon>Menispermaceae</taxon>
        <taxon>Menispermoideae</taxon>
        <taxon>Cissampelideae</taxon>
        <taxon>Stephania</taxon>
    </lineage>
</organism>
<evidence type="ECO:0000313" key="1">
    <source>
        <dbReference type="EMBL" id="KAK9164360.1"/>
    </source>
</evidence>
<dbReference type="AlphaFoldDB" id="A0AAP0L5F0"/>
<gene>
    <name evidence="1" type="ORF">Syun_005262</name>
</gene>
<comment type="caution">
    <text evidence="1">The sequence shown here is derived from an EMBL/GenBank/DDBJ whole genome shotgun (WGS) entry which is preliminary data.</text>
</comment>
<dbReference type="Proteomes" id="UP001420932">
    <property type="component" value="Unassembled WGS sequence"/>
</dbReference>
<keyword evidence="2" id="KW-1185">Reference proteome</keyword>